<dbReference type="EMBL" id="JAPHNI010000966">
    <property type="protein sequence ID" value="KAJ8107265.1"/>
    <property type="molecule type" value="Genomic_DNA"/>
</dbReference>
<accession>A0ACC2HWK8</accession>
<protein>
    <submittedName>
        <fullName evidence="1">Uncharacterized protein</fullName>
    </submittedName>
</protein>
<reference evidence="1" key="1">
    <citation type="submission" date="2022-11" db="EMBL/GenBank/DDBJ databases">
        <title>Genome Sequence of Boeremia exigua.</title>
        <authorList>
            <person name="Buettner E."/>
        </authorList>
    </citation>
    <scope>NUCLEOTIDE SEQUENCE</scope>
    <source>
        <strain evidence="1">CU02</strain>
    </source>
</reference>
<sequence length="449" mass="50554">MMLASMETPDQSDQAAATPSRLCQWCRRLVARLQPALVSVQHKTLDYPLIARLEHYPRLEELISGAKDNCHMCRMIADSICNPERETGAPKDPIEDYGEIIYAQFSKGISSIRQDLSVELGQIGNTSSKFDGFVDRLVLKLRDDDLQSPIGAESPHYPGSEACYRMIREWIHACSSQHQSCITGGLRARPTRLLDLNSDDSNDLRLVAGNTDTAPYATLSYCWGKVDQLMLLRTNYAAFTTRILFSDLSLVAQDAVKVCRGLLIRYLWIDALCIVQGDDGDFAQEAPRMGSIYGGCLINIASASAPDTSQHFLCPRDSLLHMDCELSGVKLYGHEVYLSNRFDCHGKGSRNRPGRYHIDTRAWFYQERFLSPRSVYFGPNGIHWECRKGIACDLQPLIGLDHVVQDDKSPTRREVFNNVAWHLKSKFAELAEVQSNPTGRELMTTLREI</sequence>
<evidence type="ECO:0000313" key="2">
    <source>
        <dbReference type="Proteomes" id="UP001153331"/>
    </source>
</evidence>
<comment type="caution">
    <text evidence="1">The sequence shown here is derived from an EMBL/GenBank/DDBJ whole genome shotgun (WGS) entry which is preliminary data.</text>
</comment>
<evidence type="ECO:0000313" key="1">
    <source>
        <dbReference type="EMBL" id="KAJ8107265.1"/>
    </source>
</evidence>
<organism evidence="1 2">
    <name type="scientific">Boeremia exigua</name>
    <dbReference type="NCBI Taxonomy" id="749465"/>
    <lineage>
        <taxon>Eukaryota</taxon>
        <taxon>Fungi</taxon>
        <taxon>Dikarya</taxon>
        <taxon>Ascomycota</taxon>
        <taxon>Pezizomycotina</taxon>
        <taxon>Dothideomycetes</taxon>
        <taxon>Pleosporomycetidae</taxon>
        <taxon>Pleosporales</taxon>
        <taxon>Pleosporineae</taxon>
        <taxon>Didymellaceae</taxon>
        <taxon>Boeremia</taxon>
    </lineage>
</organism>
<proteinExistence type="predicted"/>
<name>A0ACC2HWK8_9PLEO</name>
<keyword evidence="2" id="KW-1185">Reference proteome</keyword>
<gene>
    <name evidence="1" type="ORF">OPT61_g8987</name>
</gene>
<dbReference type="Proteomes" id="UP001153331">
    <property type="component" value="Unassembled WGS sequence"/>
</dbReference>